<evidence type="ECO:0000313" key="3">
    <source>
        <dbReference type="Proteomes" id="UP000054007"/>
    </source>
</evidence>
<accession>A0A0D7BR33</accession>
<dbReference type="EMBL" id="KN880439">
    <property type="protein sequence ID" value="KIY73003.1"/>
    <property type="molecule type" value="Genomic_DNA"/>
</dbReference>
<evidence type="ECO:0000256" key="1">
    <source>
        <dbReference type="SAM" id="MobiDB-lite"/>
    </source>
</evidence>
<feature type="region of interest" description="Disordered" evidence="1">
    <location>
        <begin position="178"/>
        <end position="375"/>
    </location>
</feature>
<organism evidence="2 3">
    <name type="scientific">Cylindrobasidium torrendii FP15055 ss-10</name>
    <dbReference type="NCBI Taxonomy" id="1314674"/>
    <lineage>
        <taxon>Eukaryota</taxon>
        <taxon>Fungi</taxon>
        <taxon>Dikarya</taxon>
        <taxon>Basidiomycota</taxon>
        <taxon>Agaricomycotina</taxon>
        <taxon>Agaricomycetes</taxon>
        <taxon>Agaricomycetidae</taxon>
        <taxon>Agaricales</taxon>
        <taxon>Marasmiineae</taxon>
        <taxon>Physalacriaceae</taxon>
        <taxon>Cylindrobasidium</taxon>
    </lineage>
</organism>
<feature type="compositionally biased region" description="Basic residues" evidence="1">
    <location>
        <begin position="344"/>
        <end position="356"/>
    </location>
</feature>
<sequence>MSDGEHAHNASGFSSRSRETLSAVGRHDGHTEGNLNCIAMRHGWSRTFSLAPEEVSTLSYDTLARALDLHTLNLRPMIVRILVEHPPGSGNWAKIRPFKYDSSLQSVLVRDFFEGRRREGTLTVVEIRDGADRREEGDGLSLRSVSSRVGSRIFHPQKESLKGKQPSSWLGRIFSRQPVPKVPASESTTQLQDIGSDAEGEDDGQAPVPPPKKSSSLFGGGLFSYILGAPAPPPKAPSPPPEERAEAEADVMRKRGWLPPGMMKRQTSLRHRLSSKRNKDKGENPFLTGKKDTAGADPFEDPEPGDEDAEEIRDVDDFFEMERPDGSDENVGSKEKGKAWSRFTPKRKPSKGKGKAKAVEPSTPPPQSAQTSDVE</sequence>
<feature type="compositionally biased region" description="Basic and acidic residues" evidence="1">
    <location>
        <begin position="320"/>
        <end position="338"/>
    </location>
</feature>
<name>A0A0D7BR33_9AGAR</name>
<feature type="compositionally biased region" description="Basic and acidic residues" evidence="1">
    <location>
        <begin position="241"/>
        <end position="253"/>
    </location>
</feature>
<keyword evidence="3" id="KW-1185">Reference proteome</keyword>
<dbReference type="Proteomes" id="UP000054007">
    <property type="component" value="Unassembled WGS sequence"/>
</dbReference>
<protein>
    <submittedName>
        <fullName evidence="2">Uncharacterized protein</fullName>
    </submittedName>
</protein>
<feature type="compositionally biased region" description="Acidic residues" evidence="1">
    <location>
        <begin position="298"/>
        <end position="319"/>
    </location>
</feature>
<feature type="region of interest" description="Disordered" evidence="1">
    <location>
        <begin position="1"/>
        <end position="28"/>
    </location>
</feature>
<reference evidence="2 3" key="1">
    <citation type="journal article" date="2015" name="Fungal Genet. Biol.">
        <title>Evolution of novel wood decay mechanisms in Agaricales revealed by the genome sequences of Fistulina hepatica and Cylindrobasidium torrendii.</title>
        <authorList>
            <person name="Floudas D."/>
            <person name="Held B.W."/>
            <person name="Riley R."/>
            <person name="Nagy L.G."/>
            <person name="Koehler G."/>
            <person name="Ransdell A.S."/>
            <person name="Younus H."/>
            <person name="Chow J."/>
            <person name="Chiniquy J."/>
            <person name="Lipzen A."/>
            <person name="Tritt A."/>
            <person name="Sun H."/>
            <person name="Haridas S."/>
            <person name="LaButti K."/>
            <person name="Ohm R.A."/>
            <person name="Kues U."/>
            <person name="Blanchette R.A."/>
            <person name="Grigoriev I.V."/>
            <person name="Minto R.E."/>
            <person name="Hibbett D.S."/>
        </authorList>
    </citation>
    <scope>NUCLEOTIDE SEQUENCE [LARGE SCALE GENOMIC DNA]</scope>
    <source>
        <strain evidence="2 3">FP15055 ss-10</strain>
    </source>
</reference>
<dbReference type="OrthoDB" id="3226885at2759"/>
<feature type="compositionally biased region" description="Basic residues" evidence="1">
    <location>
        <begin position="267"/>
        <end position="279"/>
    </location>
</feature>
<gene>
    <name evidence="2" type="ORF">CYLTODRAFT_417513</name>
</gene>
<proteinExistence type="predicted"/>
<feature type="compositionally biased region" description="Pro residues" evidence="1">
    <location>
        <begin position="230"/>
        <end position="240"/>
    </location>
</feature>
<dbReference type="AlphaFoldDB" id="A0A0D7BR33"/>
<evidence type="ECO:0000313" key="2">
    <source>
        <dbReference type="EMBL" id="KIY73003.1"/>
    </source>
</evidence>